<comment type="caution">
    <text evidence="2">The sequence shown here is derived from an EMBL/GenBank/DDBJ whole genome shotgun (WGS) entry which is preliminary data.</text>
</comment>
<dbReference type="AlphaFoldDB" id="A0A8H7FCD0"/>
<keyword evidence="1" id="KW-0472">Membrane</keyword>
<feature type="transmembrane region" description="Helical" evidence="1">
    <location>
        <begin position="295"/>
        <end position="320"/>
    </location>
</feature>
<feature type="transmembrane region" description="Helical" evidence="1">
    <location>
        <begin position="218"/>
        <end position="240"/>
    </location>
</feature>
<dbReference type="EMBL" id="JABXXO010000001">
    <property type="protein sequence ID" value="KAF7784953.1"/>
    <property type="molecule type" value="Genomic_DNA"/>
</dbReference>
<organism evidence="2 3">
    <name type="scientific">Agaricus bisporus var. burnettii</name>
    <dbReference type="NCBI Taxonomy" id="192524"/>
    <lineage>
        <taxon>Eukaryota</taxon>
        <taxon>Fungi</taxon>
        <taxon>Dikarya</taxon>
        <taxon>Basidiomycota</taxon>
        <taxon>Agaricomycotina</taxon>
        <taxon>Agaricomycetes</taxon>
        <taxon>Agaricomycetidae</taxon>
        <taxon>Agaricales</taxon>
        <taxon>Agaricineae</taxon>
        <taxon>Agaricaceae</taxon>
        <taxon>Agaricus</taxon>
    </lineage>
</organism>
<feature type="transmembrane region" description="Helical" evidence="1">
    <location>
        <begin position="136"/>
        <end position="159"/>
    </location>
</feature>
<gene>
    <name evidence="2" type="ORF">Agabi119p4_1118</name>
</gene>
<keyword evidence="1" id="KW-0812">Transmembrane</keyword>
<keyword evidence="1" id="KW-1133">Transmembrane helix</keyword>
<proteinExistence type="predicted"/>
<accession>A0A8H7FCD0</accession>
<reference evidence="2 3" key="1">
    <citation type="journal article" name="Sci. Rep.">
        <title>Telomere-to-telomere assembled and centromere annotated genomes of the two main subspecies of the button mushroom Agaricus bisporus reveal especially polymorphic chromosome ends.</title>
        <authorList>
            <person name="Sonnenberg A.S.M."/>
            <person name="Sedaghat-Telgerd N."/>
            <person name="Lavrijssen B."/>
            <person name="Ohm R.A."/>
            <person name="Hendrickx P.M."/>
            <person name="Scholtmeijer K."/>
            <person name="Baars J.J.P."/>
            <person name="van Peer A."/>
        </authorList>
    </citation>
    <scope>NUCLEOTIDE SEQUENCE [LARGE SCALE GENOMIC DNA]</scope>
    <source>
        <strain evidence="2 3">H119_p4</strain>
    </source>
</reference>
<feature type="transmembrane region" description="Helical" evidence="1">
    <location>
        <begin position="370"/>
        <end position="392"/>
    </location>
</feature>
<sequence>MRCPRPPTVVEIVTISQEAALDSGAYKTNGHHSDNSCSNYGPGEVNHFMTSLIRDNGARNRCANYRLRPGNIRLNANLSETVRTDETYMHLKRKFGKSAKRSRLPPSLGSGSDICLEFEMPGSNLPPFTLVQGPEISFVAGLFLGAYLISLAFANRWLIFTDDGWKFKDTIQWFTLIVTNAIAVPVSINQVIRVKQSIGHAKYVEQGNPPGKYTDLHWVHILQCLVTIIPILLADVILIYRLWMTLMKRWKFVWFPIILWFICFGCVVLQIVLMIEHIHHPDFGPYKWANVNMVVGPGIALIPLLGSSIVLNVYCSGLLIRRIWKSLRENESSSNKSQLQSLIRVFMESGILYVSINVAHFVVWFGYNNYAIHVMGSFHPALIGIVNNLIIIRVGQTKSNEKRHLSHEKITTLRTNKPGGILWLHFLSYVWRASSVSWKEK</sequence>
<dbReference type="Proteomes" id="UP000629468">
    <property type="component" value="Unassembled WGS sequence"/>
</dbReference>
<feature type="transmembrane region" description="Helical" evidence="1">
    <location>
        <begin position="252"/>
        <end position="275"/>
    </location>
</feature>
<feature type="transmembrane region" description="Helical" evidence="1">
    <location>
        <begin position="341"/>
        <end position="364"/>
    </location>
</feature>
<evidence type="ECO:0000313" key="3">
    <source>
        <dbReference type="Proteomes" id="UP000629468"/>
    </source>
</evidence>
<protein>
    <submittedName>
        <fullName evidence="2">Uncharacterized protein</fullName>
    </submittedName>
</protein>
<evidence type="ECO:0000256" key="1">
    <source>
        <dbReference type="SAM" id="Phobius"/>
    </source>
</evidence>
<name>A0A8H7FCD0_AGABI</name>
<evidence type="ECO:0000313" key="2">
    <source>
        <dbReference type="EMBL" id="KAF7784953.1"/>
    </source>
</evidence>
<feature type="transmembrane region" description="Helical" evidence="1">
    <location>
        <begin position="171"/>
        <end position="192"/>
    </location>
</feature>